<reference evidence="2" key="1">
    <citation type="journal article" date="2019" name="Int. J. Syst. Evol. Microbiol.">
        <title>The Global Catalogue of Microorganisms (GCM) 10K type strain sequencing project: providing services to taxonomists for standard genome sequencing and annotation.</title>
        <authorList>
            <consortium name="The Broad Institute Genomics Platform"/>
            <consortium name="The Broad Institute Genome Sequencing Center for Infectious Disease"/>
            <person name="Wu L."/>
            <person name="Ma J."/>
        </authorList>
    </citation>
    <scope>NUCLEOTIDE SEQUENCE [LARGE SCALE GENOMIC DNA]</scope>
    <source>
        <strain evidence="2">CGMCC 1.15643</strain>
    </source>
</reference>
<name>A0ABW0EZ50_9HYPH</name>
<dbReference type="Proteomes" id="UP001595976">
    <property type="component" value="Unassembled WGS sequence"/>
</dbReference>
<dbReference type="RefSeq" id="WP_260349404.1">
    <property type="nucleotide sequence ID" value="NZ_JAOAOS010000015.1"/>
</dbReference>
<evidence type="ECO:0000313" key="1">
    <source>
        <dbReference type="EMBL" id="MFC5291451.1"/>
    </source>
</evidence>
<keyword evidence="2" id="KW-1185">Reference proteome</keyword>
<comment type="caution">
    <text evidence="1">The sequence shown here is derived from an EMBL/GenBank/DDBJ whole genome shotgun (WGS) entry which is preliminary data.</text>
</comment>
<gene>
    <name evidence="1" type="ORF">ACFPK2_00425</name>
</gene>
<proteinExistence type="predicted"/>
<evidence type="ECO:0000313" key="2">
    <source>
        <dbReference type="Proteomes" id="UP001595976"/>
    </source>
</evidence>
<organism evidence="1 2">
    <name type="scientific">Bosea minatitlanensis</name>
    <dbReference type="NCBI Taxonomy" id="128782"/>
    <lineage>
        <taxon>Bacteria</taxon>
        <taxon>Pseudomonadati</taxon>
        <taxon>Pseudomonadota</taxon>
        <taxon>Alphaproteobacteria</taxon>
        <taxon>Hyphomicrobiales</taxon>
        <taxon>Boseaceae</taxon>
        <taxon>Bosea</taxon>
    </lineage>
</organism>
<dbReference type="EMBL" id="JBHSLI010000001">
    <property type="protein sequence ID" value="MFC5291451.1"/>
    <property type="molecule type" value="Genomic_DNA"/>
</dbReference>
<protein>
    <submittedName>
        <fullName evidence="1">Uncharacterized protein</fullName>
    </submittedName>
</protein>
<sequence length="867" mass="94087">MSVLSCLFGKVEAGLVKRASADKLAAAIEERRAALADARSAAERPLNAIALETADDATRAAARHADLTVRSIEAQLSTLQVVRDYDAKVRELRATPGDFGFGSKAPALLSDERKSTVWPAIRSLFWRDPHEIATWGNVTYLARTIRGEAHAAFADTIEKLRAKAFGFKHETLREAELLDALYGEAGATAEGHRMAQSWSGVAENLREQFNAAGGAIPERKGWKLPNPTLDRSKVAAVAREEFVADMLRLNDREQLLDFSTGRMLDQDGVARVMGEVYDNAVAGWVDGPPTTATMGREMLANSRRDPRILVLKDAASWREFAGKYGEHDSPFAAMMNHIGRMSEDIAMLRTLGPNPEGLKRYILSLFDRELESVTVSAPEGASEAVKVKAVKENRKAESRLNRQRRSFETAWAHVSGAADTPVDTGLANMMGNMRAVLVASQMGSAIISSISDQATLAMAARFNGIPVMGVIGRAIRELGEAGSEVRAAQMGLVADTLAHGVHGADRFAGETIRAGRAGQLAGGVVRASGLRRWSAVLRNAFALETMALHAREAGKGFADLDPKMRESLSRYGIDAGDWDVIRHSPLYQERPGASLLRPMDVRAQGGEAAGKAADKLKRLIDTEMDYAVIEADPMTRALINGEARPGTYEGEVRRAFGLYKTFPLTFVTMHFARAMARGWDGSRMGHAAISFSAMWALGLVAMQAKQIANGKDPYSLDPTTTRGQLAYGSALLQGGGLGIFGDFLGQDMTRNGNSLIATLAGSQFAAGEKVAKFVLGNLQRAGKGEETHFAGDALYTAASFLPGSSLWYARLGFQRTVLDQLALQIDPRAPDRFRRMEDMAQRDWGQRFWWSPGRAAPQDTPSFGAMP</sequence>
<accession>A0ABW0EZ50</accession>